<evidence type="ECO:0000313" key="11">
    <source>
        <dbReference type="Proteomes" id="UP000032668"/>
    </source>
</evidence>
<keyword evidence="10" id="KW-0282">Flagellum</keyword>
<comment type="caution">
    <text evidence="10">The sequence shown here is derived from an EMBL/GenBank/DDBJ whole genome shotgun (WGS) entry which is preliminary data.</text>
</comment>
<dbReference type="RefSeq" id="WP_048878461.1">
    <property type="nucleotide sequence ID" value="NZ_BANC01000035.1"/>
</dbReference>
<evidence type="ECO:0000256" key="1">
    <source>
        <dbReference type="ARBA" id="ARBA00004117"/>
    </source>
</evidence>
<comment type="similarity">
    <text evidence="2 6">Belongs to the flagella basal body rod proteins family.</text>
</comment>
<dbReference type="InterPro" id="IPR010930">
    <property type="entry name" value="Flg_bb/hook_C_dom"/>
</dbReference>
<dbReference type="InterPro" id="IPR020013">
    <property type="entry name" value="Flagellar_FlgE/F/G"/>
</dbReference>
<dbReference type="OrthoDB" id="9804559at2"/>
<evidence type="ECO:0000256" key="3">
    <source>
        <dbReference type="ARBA" id="ARBA00023143"/>
    </source>
</evidence>
<sequence length="247" mass="25006">MYSDSLYTGMAGLQAISAQMEAVASNLSNSQTPGYESVQAVTQAQLYQGTNAPAGADAMEETLGPDLKPGPLKQTGDPLNVGVGGNAWLQVQTPGGVALTRDGSLTISSSGILTDSAGNPILSTNGTPISLPALSKLQIGTDGTISGIPVGSTSGIAKVIAQIGLVSTPSGKLSSLGGSLYQPSSGASLVPATDGSLHQGYLNDSNVDPTTAMMQLIDASRSYQMQTEMMKNQSVASQSLNNLLSQG</sequence>
<dbReference type="GO" id="GO:0030694">
    <property type="term" value="C:bacterial-type flagellum basal body, rod"/>
    <property type="evidence" value="ECO:0007669"/>
    <property type="project" value="UniProtKB-UniRule"/>
</dbReference>
<proteinExistence type="inferred from homology"/>
<comment type="subcellular location">
    <subcellularLocation>
        <location evidence="1 6">Bacterial flagellum basal body</location>
    </subcellularLocation>
</comment>
<evidence type="ECO:0000313" key="10">
    <source>
        <dbReference type="EMBL" id="GAN80037.1"/>
    </source>
</evidence>
<dbReference type="Pfam" id="PF06429">
    <property type="entry name" value="Flg_bbr_C"/>
    <property type="match status" value="1"/>
</dbReference>
<protein>
    <recommendedName>
        <fullName evidence="5 6">Flagellar basal-body rod protein FlgF</fullName>
    </recommendedName>
</protein>
<dbReference type="EMBL" id="BANC01000035">
    <property type="protein sequence ID" value="GAN80037.1"/>
    <property type="molecule type" value="Genomic_DNA"/>
</dbReference>
<feature type="domain" description="Flagellar basal body rod protein N-terminal" evidence="7">
    <location>
        <begin position="6"/>
        <end position="35"/>
    </location>
</feature>
<keyword evidence="11" id="KW-1185">Reference proteome</keyword>
<dbReference type="Pfam" id="PF22692">
    <property type="entry name" value="LlgE_F_G_D1"/>
    <property type="match status" value="1"/>
</dbReference>
<name>A0A0D6PEC6_9PROT</name>
<evidence type="ECO:0000256" key="6">
    <source>
        <dbReference type="RuleBase" id="RU362116"/>
    </source>
</evidence>
<dbReference type="InterPro" id="IPR053967">
    <property type="entry name" value="LlgE_F_G-like_D1"/>
</dbReference>
<keyword evidence="10" id="KW-0969">Cilium</keyword>
<dbReference type="InterPro" id="IPR037925">
    <property type="entry name" value="FlgE/F/G-like"/>
</dbReference>
<dbReference type="GO" id="GO:0071978">
    <property type="term" value="P:bacterial-type flagellum-dependent swarming motility"/>
    <property type="evidence" value="ECO:0007669"/>
    <property type="project" value="TreeGrafter"/>
</dbReference>
<accession>A0A0D6PEC6</accession>
<evidence type="ECO:0000256" key="2">
    <source>
        <dbReference type="ARBA" id="ARBA00009677"/>
    </source>
</evidence>
<gene>
    <name evidence="10" type="ORF">Aam_035_044</name>
</gene>
<dbReference type="InterPro" id="IPR001444">
    <property type="entry name" value="Flag_bb_rod_N"/>
</dbReference>
<dbReference type="PANTHER" id="PTHR30435:SF18">
    <property type="entry name" value="FLAGELLAR BASAL-BODY ROD PROTEIN FLGF"/>
    <property type="match status" value="1"/>
</dbReference>
<dbReference type="AlphaFoldDB" id="A0A0D6PEC6"/>
<dbReference type="Proteomes" id="UP000032668">
    <property type="component" value="Unassembled WGS sequence"/>
</dbReference>
<keyword evidence="3 6" id="KW-0975">Bacterial flagellum</keyword>
<evidence type="ECO:0000256" key="5">
    <source>
        <dbReference type="ARBA" id="ARBA00040228"/>
    </source>
</evidence>
<dbReference type="NCBIfam" id="TIGR03506">
    <property type="entry name" value="FlgEFG_subfam"/>
    <property type="match status" value="1"/>
</dbReference>
<evidence type="ECO:0000256" key="4">
    <source>
        <dbReference type="ARBA" id="ARBA00038560"/>
    </source>
</evidence>
<reference evidence="10 11" key="1">
    <citation type="submission" date="2012-11" db="EMBL/GenBank/DDBJ databases">
        <title>Whole genome sequence of Acidocella aminolytica 101 = DSM 11237.</title>
        <authorList>
            <person name="Azuma Y."/>
            <person name="Higashiura N."/>
            <person name="Hirakawa H."/>
            <person name="Matsushita K."/>
        </authorList>
    </citation>
    <scope>NUCLEOTIDE SEQUENCE [LARGE SCALE GENOMIC DNA]</scope>
    <source>
        <strain evidence="11">101 / DSM 11237</strain>
    </source>
</reference>
<dbReference type="SUPFAM" id="SSF117143">
    <property type="entry name" value="Flagellar hook protein flgE"/>
    <property type="match status" value="1"/>
</dbReference>
<dbReference type="Pfam" id="PF00460">
    <property type="entry name" value="Flg_bb_rod"/>
    <property type="match status" value="1"/>
</dbReference>
<keyword evidence="10" id="KW-0966">Cell projection</keyword>
<dbReference type="PANTHER" id="PTHR30435">
    <property type="entry name" value="FLAGELLAR PROTEIN"/>
    <property type="match status" value="1"/>
</dbReference>
<evidence type="ECO:0000259" key="8">
    <source>
        <dbReference type="Pfam" id="PF06429"/>
    </source>
</evidence>
<feature type="domain" description="Flagellar hook protein FlgE/F/G-like D1" evidence="9">
    <location>
        <begin position="84"/>
        <end position="146"/>
    </location>
</feature>
<evidence type="ECO:0000259" key="9">
    <source>
        <dbReference type="Pfam" id="PF22692"/>
    </source>
</evidence>
<dbReference type="STRING" id="1120923.SAMN02746095_02052"/>
<evidence type="ECO:0000259" key="7">
    <source>
        <dbReference type="Pfam" id="PF00460"/>
    </source>
</evidence>
<feature type="domain" description="Flagellar basal-body/hook protein C-terminal" evidence="8">
    <location>
        <begin position="199"/>
        <end position="243"/>
    </location>
</feature>
<organism evidence="10 11">
    <name type="scientific">Acidocella aminolytica 101 = DSM 11237</name>
    <dbReference type="NCBI Taxonomy" id="1120923"/>
    <lineage>
        <taxon>Bacteria</taxon>
        <taxon>Pseudomonadati</taxon>
        <taxon>Pseudomonadota</taxon>
        <taxon>Alphaproteobacteria</taxon>
        <taxon>Acetobacterales</taxon>
        <taxon>Acidocellaceae</taxon>
        <taxon>Acidocella</taxon>
    </lineage>
</organism>
<comment type="subunit">
    <text evidence="4 6">The basal body constitutes a major portion of the flagellar organelle and consists of five rings (E,L,P,S, and M) mounted on a central rod. The rod consists of about 26 subunits of FlgG in the distal portion, and FlgB, FlgC and FlgF are thought to build up the proximal portion of the rod with about 6 subunits each.</text>
</comment>